<dbReference type="PANTHER" id="PTHR34090">
    <property type="entry name" value="39S RIBOSOMAL PROTEIN L52, MITOCHONDRIAL"/>
    <property type="match status" value="1"/>
</dbReference>
<name>A0AAD9KBI5_9ANNE</name>
<keyword evidence="5" id="KW-0496">Mitochondrion</keyword>
<proteinExistence type="inferred from homology"/>
<organism evidence="10 11">
    <name type="scientific">Paralvinella palmiformis</name>
    <dbReference type="NCBI Taxonomy" id="53620"/>
    <lineage>
        <taxon>Eukaryota</taxon>
        <taxon>Metazoa</taxon>
        <taxon>Spiralia</taxon>
        <taxon>Lophotrochozoa</taxon>
        <taxon>Annelida</taxon>
        <taxon>Polychaeta</taxon>
        <taxon>Sedentaria</taxon>
        <taxon>Canalipalpata</taxon>
        <taxon>Terebellida</taxon>
        <taxon>Terebelliformia</taxon>
        <taxon>Alvinellidae</taxon>
        <taxon>Paralvinella</taxon>
    </lineage>
</organism>
<evidence type="ECO:0000256" key="4">
    <source>
        <dbReference type="ARBA" id="ARBA00022980"/>
    </source>
</evidence>
<dbReference type="GO" id="GO:0003735">
    <property type="term" value="F:structural constituent of ribosome"/>
    <property type="evidence" value="ECO:0007669"/>
    <property type="project" value="InterPro"/>
</dbReference>
<keyword evidence="4" id="KW-0689">Ribosomal protein</keyword>
<dbReference type="Proteomes" id="UP001208570">
    <property type="component" value="Unassembled WGS sequence"/>
</dbReference>
<protein>
    <recommendedName>
        <fullName evidence="7">Large ribosomal subunit protein mL52</fullName>
    </recommendedName>
    <alternativeName>
        <fullName evidence="8">39S ribosomal protein L52, mitochondrial</fullName>
    </alternativeName>
</protein>
<dbReference type="GO" id="GO:0032543">
    <property type="term" value="P:mitochondrial translation"/>
    <property type="evidence" value="ECO:0007669"/>
    <property type="project" value="InterPro"/>
</dbReference>
<evidence type="ECO:0000313" key="11">
    <source>
        <dbReference type="Proteomes" id="UP001208570"/>
    </source>
</evidence>
<comment type="caution">
    <text evidence="10">The sequence shown here is derived from an EMBL/GenBank/DDBJ whole genome shotgun (WGS) entry which is preliminary data.</text>
</comment>
<evidence type="ECO:0000256" key="2">
    <source>
        <dbReference type="ARBA" id="ARBA00007232"/>
    </source>
</evidence>
<dbReference type="GO" id="GO:0005762">
    <property type="term" value="C:mitochondrial large ribosomal subunit"/>
    <property type="evidence" value="ECO:0007669"/>
    <property type="project" value="InterPro"/>
</dbReference>
<evidence type="ECO:0000256" key="8">
    <source>
        <dbReference type="ARBA" id="ARBA00035425"/>
    </source>
</evidence>
<evidence type="ECO:0000256" key="3">
    <source>
        <dbReference type="ARBA" id="ARBA00022946"/>
    </source>
</evidence>
<evidence type="ECO:0000313" key="10">
    <source>
        <dbReference type="EMBL" id="KAK2167625.1"/>
    </source>
</evidence>
<dbReference type="AlphaFoldDB" id="A0AAD9KBI5"/>
<reference evidence="10" key="1">
    <citation type="journal article" date="2023" name="Mol. Biol. Evol.">
        <title>Third-Generation Sequencing Reveals the Adaptive Role of the Epigenome in Three Deep-Sea Polychaetes.</title>
        <authorList>
            <person name="Perez M."/>
            <person name="Aroh O."/>
            <person name="Sun Y."/>
            <person name="Lan Y."/>
            <person name="Juniper S.K."/>
            <person name="Young C.R."/>
            <person name="Angers B."/>
            <person name="Qian P.Y."/>
        </authorList>
    </citation>
    <scope>NUCLEOTIDE SEQUENCE</scope>
    <source>
        <strain evidence="10">P08H-3</strain>
    </source>
</reference>
<dbReference type="Pfam" id="PF18699">
    <property type="entry name" value="MRPL52"/>
    <property type="match status" value="1"/>
</dbReference>
<comment type="subcellular location">
    <subcellularLocation>
        <location evidence="1">Mitochondrion</location>
    </subcellularLocation>
</comment>
<dbReference type="InterPro" id="IPR034596">
    <property type="entry name" value="Ribosomal_mL52"/>
</dbReference>
<keyword evidence="11" id="KW-1185">Reference proteome</keyword>
<comment type="similarity">
    <text evidence="2">Belongs to the mitochondrion-specific ribosomal protein mL52 family.</text>
</comment>
<gene>
    <name evidence="10" type="ORF">LSH36_26g15097</name>
</gene>
<sequence>MFKALVYCNKSTLRQSIHTTSSCLAGGRWRERRGESCNPNEYGSLVDVPDWSYPDGTPGSLSTGEIKRREHYRNLGKRALKAMEELNMAKELHKKKQASRVKNRREEYSQGLSQKFKDNNIHLCRD</sequence>
<keyword evidence="6" id="KW-0687">Ribonucleoprotein</keyword>
<evidence type="ECO:0000256" key="1">
    <source>
        <dbReference type="ARBA" id="ARBA00004173"/>
    </source>
</evidence>
<accession>A0AAD9KBI5</accession>
<evidence type="ECO:0000256" key="5">
    <source>
        <dbReference type="ARBA" id="ARBA00023128"/>
    </source>
</evidence>
<evidence type="ECO:0000256" key="7">
    <source>
        <dbReference type="ARBA" id="ARBA00035181"/>
    </source>
</evidence>
<keyword evidence="3" id="KW-0809">Transit peptide</keyword>
<evidence type="ECO:0000256" key="9">
    <source>
        <dbReference type="SAM" id="MobiDB-lite"/>
    </source>
</evidence>
<feature type="region of interest" description="Disordered" evidence="9">
    <location>
        <begin position="92"/>
        <end position="112"/>
    </location>
</feature>
<evidence type="ECO:0000256" key="6">
    <source>
        <dbReference type="ARBA" id="ARBA00023274"/>
    </source>
</evidence>
<dbReference type="EMBL" id="JAODUP010000026">
    <property type="protein sequence ID" value="KAK2167625.1"/>
    <property type="molecule type" value="Genomic_DNA"/>
</dbReference>
<feature type="compositionally biased region" description="Basic residues" evidence="9">
    <location>
        <begin position="92"/>
        <end position="103"/>
    </location>
</feature>
<dbReference type="PANTHER" id="PTHR34090:SF1">
    <property type="entry name" value="LARGE RIBOSOMAL SUBUNIT PROTEIN ML52"/>
    <property type="match status" value="1"/>
</dbReference>